<feature type="compositionally biased region" description="Basic and acidic residues" evidence="2">
    <location>
        <begin position="25"/>
        <end position="36"/>
    </location>
</feature>
<organism evidence="4 5">
    <name type="scientific">Papilio xuthus</name>
    <name type="common">Asian swallowtail butterfly</name>
    <dbReference type="NCBI Taxonomy" id="66420"/>
    <lineage>
        <taxon>Eukaryota</taxon>
        <taxon>Metazoa</taxon>
        <taxon>Ecdysozoa</taxon>
        <taxon>Arthropoda</taxon>
        <taxon>Hexapoda</taxon>
        <taxon>Insecta</taxon>
        <taxon>Pterygota</taxon>
        <taxon>Neoptera</taxon>
        <taxon>Endopterygota</taxon>
        <taxon>Lepidoptera</taxon>
        <taxon>Glossata</taxon>
        <taxon>Ditrysia</taxon>
        <taxon>Papilionoidea</taxon>
        <taxon>Papilionidae</taxon>
        <taxon>Papilioninae</taxon>
        <taxon>Papilio</taxon>
    </lineage>
</organism>
<dbReference type="Proteomes" id="UP000053268">
    <property type="component" value="Unassembled WGS sequence"/>
</dbReference>
<dbReference type="InterPro" id="IPR026983">
    <property type="entry name" value="DHC"/>
</dbReference>
<gene>
    <name evidence="4" type="ORF">RR46_11924</name>
</gene>
<evidence type="ECO:0000313" key="5">
    <source>
        <dbReference type="Proteomes" id="UP000053268"/>
    </source>
</evidence>
<dbReference type="STRING" id="66420.A0A194PUV8"/>
<proteinExistence type="inferred from homology"/>
<dbReference type="PANTHER" id="PTHR46532">
    <property type="entry name" value="MALE FERTILITY FACTOR KL5"/>
    <property type="match status" value="1"/>
</dbReference>
<name>A0A194PUV8_PAPXU</name>
<reference evidence="4 5" key="1">
    <citation type="journal article" date="2015" name="Nat. Commun.">
        <title>Outbred genome sequencing and CRISPR/Cas9 gene editing in butterflies.</title>
        <authorList>
            <person name="Li X."/>
            <person name="Fan D."/>
            <person name="Zhang W."/>
            <person name="Liu G."/>
            <person name="Zhang L."/>
            <person name="Zhao L."/>
            <person name="Fang X."/>
            <person name="Chen L."/>
            <person name="Dong Y."/>
            <person name="Chen Y."/>
            <person name="Ding Y."/>
            <person name="Zhao R."/>
            <person name="Feng M."/>
            <person name="Zhu Y."/>
            <person name="Feng Y."/>
            <person name="Jiang X."/>
            <person name="Zhu D."/>
            <person name="Xiang H."/>
            <person name="Feng X."/>
            <person name="Li S."/>
            <person name="Wang J."/>
            <person name="Zhang G."/>
            <person name="Kronforst M.R."/>
            <person name="Wang W."/>
        </authorList>
    </citation>
    <scope>NUCLEOTIDE SEQUENCE [LARGE SCALE GENOMIC DNA]</scope>
    <source>
        <strain evidence="4">Ya'a_city_454_Px</strain>
        <tissue evidence="4">Whole body</tissue>
    </source>
</reference>
<dbReference type="GO" id="GO:0051959">
    <property type="term" value="F:dynein light intermediate chain binding"/>
    <property type="evidence" value="ECO:0007669"/>
    <property type="project" value="InterPro"/>
</dbReference>
<feature type="domain" description="Dynein heavy chain tail" evidence="3">
    <location>
        <begin position="697"/>
        <end position="806"/>
    </location>
</feature>
<dbReference type="AlphaFoldDB" id="A0A194PUV8"/>
<dbReference type="GO" id="GO:0005858">
    <property type="term" value="C:axonemal dynein complex"/>
    <property type="evidence" value="ECO:0007669"/>
    <property type="project" value="TreeGrafter"/>
</dbReference>
<feature type="domain" description="Dynein heavy chain tail" evidence="3">
    <location>
        <begin position="337"/>
        <end position="531"/>
    </location>
</feature>
<evidence type="ECO:0000256" key="1">
    <source>
        <dbReference type="ARBA" id="ARBA00008887"/>
    </source>
</evidence>
<dbReference type="InterPro" id="IPR013594">
    <property type="entry name" value="Dynein_heavy_tail"/>
</dbReference>
<dbReference type="GO" id="GO:0007018">
    <property type="term" value="P:microtubule-based movement"/>
    <property type="evidence" value="ECO:0007669"/>
    <property type="project" value="InterPro"/>
</dbReference>
<dbReference type="Pfam" id="PF08385">
    <property type="entry name" value="DHC_N1"/>
    <property type="match status" value="2"/>
</dbReference>
<accession>A0A194PUV8</accession>
<evidence type="ECO:0000259" key="3">
    <source>
        <dbReference type="Pfam" id="PF08385"/>
    </source>
</evidence>
<dbReference type="GO" id="GO:0045505">
    <property type="term" value="F:dynein intermediate chain binding"/>
    <property type="evidence" value="ECO:0007669"/>
    <property type="project" value="InterPro"/>
</dbReference>
<protein>
    <submittedName>
        <fullName evidence="4">Dynein heavy chain 8, axonemal</fullName>
    </submittedName>
</protein>
<dbReference type="EMBL" id="KQ459597">
    <property type="protein sequence ID" value="KPI94920.1"/>
    <property type="molecule type" value="Genomic_DNA"/>
</dbReference>
<dbReference type="PANTHER" id="PTHR46532:SF4">
    <property type="entry name" value="AAA+ ATPASE DOMAIN-CONTAINING PROTEIN"/>
    <property type="match status" value="1"/>
</dbReference>
<comment type="similarity">
    <text evidence="1">Belongs to the dynein heavy chain family.</text>
</comment>
<feature type="region of interest" description="Disordered" evidence="2">
    <location>
        <begin position="1"/>
        <end position="36"/>
    </location>
</feature>
<sequence>MSDDVDKPAPEDAETVQVEGAHASGDAEQKVEDVEHTAVKIDELSKKYSRERRPTLEAEDSDEERVVVDRTALEAILDVSSRLKDIQKKSRVSMSTLALGHESYKDKQAKAKEARSARMGGIKTQHRFLLENAAAIINKTPEYVLEGVYDADVHIDVLDSAVAEGGRNCIVLCDALLPPLKMESGRFVPNQKTWMERVYLSDTSTIPVQGRCVAMYRIKNKAIDVKNVADDYYLVYIDISSEKDNVVSGIYKTMVQVYIPALKECQAWGDLNPPNPRSGDIIPAYISKIMLFIDYLEKTKIDLDCCTRFKINYMLYEDELSDQEKMKHAITKTNVLEEICKFVKQWMKQITMVLVQSQQLRREPSNIGPLAELDYWRRQLTTFTSIIEHIKSEACQMYIHTLIRAKSKLIKKWRLLDNQVTDYYNEANDNVKYLYALEKYCEPLYRCDPVTMHQHIPGLLYTVRMIFATSRYYNTTKQISTLLVKVTNQILNMCMDYLTNKGKKTIWNQDKQNFIKKARIIDLFQTYITYYVLNKTTLEGIEEYAANFNKLFKTISSKTYDALDHRRPDFDKDYKTYKDAVANQELLLENFMINSVNLCPTTEIALSLLKRFEKLKLDCLYLEDQYYDLIRNFTAEIENIRDRYNEERENPELPRNMPPVAGRIMWIRFYNKNIKLPMEEFKLHHEVITHMVRLGLIAPLLIRHPLTNLYVVNFNVYIPECIREVEYMWQLGLSVPDAAQIVAYCKDRIFANFERIKALVDRNNKIRRSMPKLYLPLLRAQLIKMEKAFQPGLSTITWTSLEIPAYCDNICEVMDEVDLFVKEVTDMKEARIDEILKSLAATMLVYLPENAVDPNIFYEENLVRRDEIAQSLQQKSWNAELAVIELINKFLGSVPSQAIKDLKDKWLDPDKALKPVTSATRVFPENAAFLEIENPDRFDVTPTLNECNELFAYFATKCLESLIKCTRQSLDVLRKRASVSRAQNISTEKNEKITSVVLL</sequence>
<keyword evidence="5" id="KW-1185">Reference proteome</keyword>
<feature type="compositionally biased region" description="Basic and acidic residues" evidence="2">
    <location>
        <begin position="1"/>
        <end position="10"/>
    </location>
</feature>
<evidence type="ECO:0000313" key="4">
    <source>
        <dbReference type="EMBL" id="KPI94920.1"/>
    </source>
</evidence>
<evidence type="ECO:0000256" key="2">
    <source>
        <dbReference type="SAM" id="MobiDB-lite"/>
    </source>
</evidence>